<dbReference type="Proteomes" id="UP000002051">
    <property type="component" value="Unassembled WGS sequence"/>
</dbReference>
<feature type="region of interest" description="Disordered" evidence="6">
    <location>
        <begin position="228"/>
        <end position="248"/>
    </location>
</feature>
<evidence type="ECO:0000259" key="7">
    <source>
        <dbReference type="PROSITE" id="PS50045"/>
    </source>
</evidence>
<keyword evidence="2" id="KW-0067">ATP-binding</keyword>
<dbReference type="InterPro" id="IPR025944">
    <property type="entry name" value="Sigma_54_int_dom_CS"/>
</dbReference>
<reference evidence="9" key="3">
    <citation type="submission" date="2015-06" db="UniProtKB">
        <authorList>
            <consortium name="EnsemblPlants"/>
        </authorList>
    </citation>
    <scope>IDENTIFICATION</scope>
    <source>
        <strain evidence="9">cv. Jemalong A17</strain>
    </source>
</reference>
<gene>
    <name evidence="9" type="primary">25481580</name>
    <name evidence="8" type="ORF">MTR_1101s0010</name>
</gene>
<reference evidence="8 10" key="1">
    <citation type="journal article" date="2011" name="Nature">
        <title>The Medicago genome provides insight into the evolution of rhizobial symbioses.</title>
        <authorList>
            <person name="Young N.D."/>
            <person name="Debelle F."/>
            <person name="Oldroyd G.E."/>
            <person name="Geurts R."/>
            <person name="Cannon S.B."/>
            <person name="Udvardi M.K."/>
            <person name="Benedito V.A."/>
            <person name="Mayer K.F."/>
            <person name="Gouzy J."/>
            <person name="Schoof H."/>
            <person name="Van de Peer Y."/>
            <person name="Proost S."/>
            <person name="Cook D.R."/>
            <person name="Meyers B.C."/>
            <person name="Spannagl M."/>
            <person name="Cheung F."/>
            <person name="De Mita S."/>
            <person name="Krishnakumar V."/>
            <person name="Gundlach H."/>
            <person name="Zhou S."/>
            <person name="Mudge J."/>
            <person name="Bharti A.K."/>
            <person name="Murray J.D."/>
            <person name="Naoumkina M.A."/>
            <person name="Rosen B."/>
            <person name="Silverstein K.A."/>
            <person name="Tang H."/>
            <person name="Rombauts S."/>
            <person name="Zhao P.X."/>
            <person name="Zhou P."/>
            <person name="Barbe V."/>
            <person name="Bardou P."/>
            <person name="Bechner M."/>
            <person name="Bellec A."/>
            <person name="Berger A."/>
            <person name="Berges H."/>
            <person name="Bidwell S."/>
            <person name="Bisseling T."/>
            <person name="Choisne N."/>
            <person name="Couloux A."/>
            <person name="Denny R."/>
            <person name="Deshpande S."/>
            <person name="Dai X."/>
            <person name="Doyle J.J."/>
            <person name="Dudez A.M."/>
            <person name="Farmer A.D."/>
            <person name="Fouteau S."/>
            <person name="Franken C."/>
            <person name="Gibelin C."/>
            <person name="Gish J."/>
            <person name="Goldstein S."/>
            <person name="Gonzalez A.J."/>
            <person name="Green P.J."/>
            <person name="Hallab A."/>
            <person name="Hartog M."/>
            <person name="Hua A."/>
            <person name="Humphray S.J."/>
            <person name="Jeong D.H."/>
            <person name="Jing Y."/>
            <person name="Jocker A."/>
            <person name="Kenton S.M."/>
            <person name="Kim D.J."/>
            <person name="Klee K."/>
            <person name="Lai H."/>
            <person name="Lang C."/>
            <person name="Lin S."/>
            <person name="Macmil S.L."/>
            <person name="Magdelenat G."/>
            <person name="Matthews L."/>
            <person name="McCorrison J."/>
            <person name="Monaghan E.L."/>
            <person name="Mun J.H."/>
            <person name="Najar F.Z."/>
            <person name="Nicholson C."/>
            <person name="Noirot C."/>
            <person name="O'Bleness M."/>
            <person name="Paule C.R."/>
            <person name="Poulain J."/>
            <person name="Prion F."/>
            <person name="Qin B."/>
            <person name="Qu C."/>
            <person name="Retzel E.F."/>
            <person name="Riddle C."/>
            <person name="Sallet E."/>
            <person name="Samain S."/>
            <person name="Samson N."/>
            <person name="Sanders I."/>
            <person name="Saurat O."/>
            <person name="Scarpelli C."/>
            <person name="Schiex T."/>
            <person name="Segurens B."/>
            <person name="Severin A.J."/>
            <person name="Sherrier D.J."/>
            <person name="Shi R."/>
            <person name="Sims S."/>
            <person name="Singer S.R."/>
            <person name="Sinharoy S."/>
            <person name="Sterck L."/>
            <person name="Viollet A."/>
            <person name="Wang B.B."/>
            <person name="Wang K."/>
            <person name="Wang M."/>
            <person name="Wang X."/>
            <person name="Warfsmann J."/>
            <person name="Weissenbach J."/>
            <person name="White D.D."/>
            <person name="White J.D."/>
            <person name="Wiley G.B."/>
            <person name="Wincker P."/>
            <person name="Xing Y."/>
            <person name="Yang L."/>
            <person name="Yao Z."/>
            <person name="Ying F."/>
            <person name="Zhai J."/>
            <person name="Zhou L."/>
            <person name="Zuber A."/>
            <person name="Denarie J."/>
            <person name="Dixon R.A."/>
            <person name="May G.D."/>
            <person name="Schwartz D.C."/>
            <person name="Rogers J."/>
            <person name="Quetier F."/>
            <person name="Town C.D."/>
            <person name="Roe B.A."/>
        </authorList>
    </citation>
    <scope>NUCLEOTIDE SEQUENCE [LARGE SCALE GENOMIC DNA]</scope>
    <source>
        <strain evidence="8">A17</strain>
        <strain evidence="9 10">cv. Jemalong A17</strain>
    </source>
</reference>
<dbReference type="SUPFAM" id="SSF46689">
    <property type="entry name" value="Homeodomain-like"/>
    <property type="match status" value="1"/>
</dbReference>
<feature type="compositionally biased region" description="Basic and acidic residues" evidence="6">
    <location>
        <begin position="1"/>
        <end position="17"/>
    </location>
</feature>
<dbReference type="HOGENOM" id="CLU_000445_0_7_1"/>
<dbReference type="EMBL" id="KL403825">
    <property type="protein sequence ID" value="KEH15415.1"/>
    <property type="molecule type" value="Genomic_DNA"/>
</dbReference>
<evidence type="ECO:0000313" key="8">
    <source>
        <dbReference type="EMBL" id="KEH15415.1"/>
    </source>
</evidence>
<evidence type="ECO:0000256" key="6">
    <source>
        <dbReference type="SAM" id="MobiDB-lite"/>
    </source>
</evidence>
<dbReference type="GO" id="GO:0006355">
    <property type="term" value="P:regulation of DNA-templated transcription"/>
    <property type="evidence" value="ECO:0007669"/>
    <property type="project" value="InterPro"/>
</dbReference>
<keyword evidence="10" id="KW-1185">Reference proteome</keyword>
<protein>
    <submittedName>
        <fullName evidence="8">Phenol degradative protein activator, putative</fullName>
    </submittedName>
</protein>
<dbReference type="EnsemblPlants" id="KEH15415">
    <property type="protein sequence ID" value="KEH15415"/>
    <property type="gene ID" value="MTR_1101s0010"/>
</dbReference>
<keyword evidence="4" id="KW-0238">DNA-binding</keyword>
<proteinExistence type="predicted"/>
<dbReference type="InterPro" id="IPR009057">
    <property type="entry name" value="Homeodomain-like_sf"/>
</dbReference>
<sequence>VDHGAASRRDGCRERGMRTRTAQRQRTRRQPFVAVNCGALPSELLEPELFGVEKGAYTSVRMSRKGRFERANAGTLFLDEIGELSLGAQTRLLRVLQEGEIEHLGDTTTRRIDVRLVAATNIDLEKAVGEGRFHKDLYCRINAYPVVIPPLRDRKEDIPFLSRHFLGELSTREGKRIASFTGNARLALSEYEWPGNVRELRNVIERGVILTSDGELVDVQSLFPQLPASRRTGKSARPSRDGGISSSDDDIVNQFIEHALNRKMRMEDVETLLANAAIERSQRNLIHAARLLGVSRAQIAYRVSKRIPPTSSE</sequence>
<evidence type="ECO:0000313" key="9">
    <source>
        <dbReference type="EnsemblPlants" id="KEH15415"/>
    </source>
</evidence>
<feature type="region of interest" description="Disordered" evidence="6">
    <location>
        <begin position="1"/>
        <end position="28"/>
    </location>
</feature>
<feature type="domain" description="Sigma-54 factor interaction" evidence="7">
    <location>
        <begin position="15"/>
        <end position="209"/>
    </location>
</feature>
<keyword evidence="1" id="KW-0547">Nucleotide-binding</keyword>
<dbReference type="InterPro" id="IPR058031">
    <property type="entry name" value="AAA_lid_NorR"/>
</dbReference>
<organism evidence="8 10">
    <name type="scientific">Medicago truncatula</name>
    <name type="common">Barrel medic</name>
    <name type="synonym">Medicago tribuloides</name>
    <dbReference type="NCBI Taxonomy" id="3880"/>
    <lineage>
        <taxon>Eukaryota</taxon>
        <taxon>Viridiplantae</taxon>
        <taxon>Streptophyta</taxon>
        <taxon>Embryophyta</taxon>
        <taxon>Tracheophyta</taxon>
        <taxon>Spermatophyta</taxon>
        <taxon>Magnoliopsida</taxon>
        <taxon>eudicotyledons</taxon>
        <taxon>Gunneridae</taxon>
        <taxon>Pentapetalae</taxon>
        <taxon>rosids</taxon>
        <taxon>fabids</taxon>
        <taxon>Fabales</taxon>
        <taxon>Fabaceae</taxon>
        <taxon>Papilionoideae</taxon>
        <taxon>50 kb inversion clade</taxon>
        <taxon>NPAAA clade</taxon>
        <taxon>Hologalegina</taxon>
        <taxon>IRL clade</taxon>
        <taxon>Trifolieae</taxon>
        <taxon>Medicago</taxon>
    </lineage>
</organism>
<reference evidence="8 10" key="2">
    <citation type="journal article" date="2014" name="BMC Genomics">
        <title>An improved genome release (version Mt4.0) for the model legume Medicago truncatula.</title>
        <authorList>
            <person name="Tang H."/>
            <person name="Krishnakumar V."/>
            <person name="Bidwell S."/>
            <person name="Rosen B."/>
            <person name="Chan A."/>
            <person name="Zhou S."/>
            <person name="Gentzbittel L."/>
            <person name="Childs K.L."/>
            <person name="Yandell M."/>
            <person name="Gundlach H."/>
            <person name="Mayer K.F."/>
            <person name="Schwartz D.C."/>
            <person name="Town C.D."/>
        </authorList>
    </citation>
    <scope>GENOME REANNOTATION</scope>
    <source>
        <strain evidence="8">A17</strain>
        <strain evidence="9 10">cv. Jemalong A17</strain>
    </source>
</reference>
<dbReference type="InterPro" id="IPR027417">
    <property type="entry name" value="P-loop_NTPase"/>
</dbReference>
<keyword evidence="5" id="KW-0804">Transcription</keyword>
<dbReference type="InterPro" id="IPR002078">
    <property type="entry name" value="Sigma_54_int"/>
</dbReference>
<evidence type="ECO:0000256" key="3">
    <source>
        <dbReference type="ARBA" id="ARBA00023015"/>
    </source>
</evidence>
<dbReference type="PROSITE" id="PS00688">
    <property type="entry name" value="SIGMA54_INTERACT_3"/>
    <property type="match status" value="1"/>
</dbReference>
<name>A0A072TPE0_MEDTR</name>
<evidence type="ECO:0000256" key="5">
    <source>
        <dbReference type="ARBA" id="ARBA00023163"/>
    </source>
</evidence>
<accession>A0A072TPE0</accession>
<dbReference type="GO" id="GO:0003677">
    <property type="term" value="F:DNA binding"/>
    <property type="evidence" value="ECO:0007669"/>
    <property type="project" value="UniProtKB-KW"/>
</dbReference>
<dbReference type="SUPFAM" id="SSF52540">
    <property type="entry name" value="P-loop containing nucleoside triphosphate hydrolases"/>
    <property type="match status" value="1"/>
</dbReference>
<evidence type="ECO:0000256" key="2">
    <source>
        <dbReference type="ARBA" id="ARBA00022840"/>
    </source>
</evidence>
<feature type="non-terminal residue" evidence="8">
    <location>
        <position position="1"/>
    </location>
</feature>
<evidence type="ECO:0000313" key="10">
    <source>
        <dbReference type="Proteomes" id="UP000002051"/>
    </source>
</evidence>
<dbReference type="CDD" id="cd00009">
    <property type="entry name" value="AAA"/>
    <property type="match status" value="1"/>
</dbReference>
<dbReference type="Pfam" id="PF25601">
    <property type="entry name" value="AAA_lid_14"/>
    <property type="match status" value="1"/>
</dbReference>
<dbReference type="Gene3D" id="1.10.8.60">
    <property type="match status" value="1"/>
</dbReference>
<dbReference type="Pfam" id="PF00158">
    <property type="entry name" value="Sigma54_activat"/>
    <property type="match status" value="1"/>
</dbReference>
<evidence type="ECO:0000256" key="1">
    <source>
        <dbReference type="ARBA" id="ARBA00022741"/>
    </source>
</evidence>
<dbReference type="Gene3D" id="3.40.50.300">
    <property type="entry name" value="P-loop containing nucleotide triphosphate hydrolases"/>
    <property type="match status" value="1"/>
</dbReference>
<dbReference type="PROSITE" id="PS50045">
    <property type="entry name" value="SIGMA54_INTERACT_4"/>
    <property type="match status" value="1"/>
</dbReference>
<dbReference type="AlphaFoldDB" id="A0A072TPE0"/>
<dbReference type="PANTHER" id="PTHR32071">
    <property type="entry name" value="TRANSCRIPTIONAL REGULATORY PROTEIN"/>
    <property type="match status" value="1"/>
</dbReference>
<dbReference type="GO" id="GO:0005524">
    <property type="term" value="F:ATP binding"/>
    <property type="evidence" value="ECO:0007669"/>
    <property type="project" value="UniProtKB-KW"/>
</dbReference>
<evidence type="ECO:0000256" key="4">
    <source>
        <dbReference type="ARBA" id="ARBA00023125"/>
    </source>
</evidence>
<keyword evidence="3" id="KW-0805">Transcription regulation</keyword>
<dbReference type="PANTHER" id="PTHR32071:SF117">
    <property type="entry name" value="PTS-DEPENDENT DIHYDROXYACETONE KINASE OPERON REGULATORY PROTEIN-RELATED"/>
    <property type="match status" value="1"/>
</dbReference>